<reference evidence="6" key="1">
    <citation type="journal article" date="2019" name="Int. J. Syst. Evol. Microbiol.">
        <title>The Global Catalogue of Microorganisms (GCM) 10K type strain sequencing project: providing services to taxonomists for standard genome sequencing and annotation.</title>
        <authorList>
            <consortium name="The Broad Institute Genomics Platform"/>
            <consortium name="The Broad Institute Genome Sequencing Center for Infectious Disease"/>
            <person name="Wu L."/>
            <person name="Ma J."/>
        </authorList>
    </citation>
    <scope>NUCLEOTIDE SEQUENCE [LARGE SCALE GENOMIC DNA]</scope>
    <source>
        <strain evidence="6">CGMCC 4.7643</strain>
    </source>
</reference>
<gene>
    <name evidence="5" type="ORF">ACFSYJ_15845</name>
</gene>
<dbReference type="Pfam" id="PF05901">
    <property type="entry name" value="Excalibur"/>
    <property type="match status" value="1"/>
</dbReference>
<feature type="region of interest" description="Disordered" evidence="1">
    <location>
        <begin position="185"/>
        <end position="231"/>
    </location>
</feature>
<evidence type="ECO:0000313" key="6">
    <source>
        <dbReference type="Proteomes" id="UP001597419"/>
    </source>
</evidence>
<feature type="domain" description="TNase-like" evidence="3">
    <location>
        <begin position="62"/>
        <end position="179"/>
    </location>
</feature>
<evidence type="ECO:0000259" key="3">
    <source>
        <dbReference type="SMART" id="SM00318"/>
    </source>
</evidence>
<keyword evidence="2" id="KW-1133">Transmembrane helix</keyword>
<dbReference type="SUPFAM" id="SSF50199">
    <property type="entry name" value="Staphylococcal nuclease"/>
    <property type="match status" value="1"/>
</dbReference>
<dbReference type="RefSeq" id="WP_345398616.1">
    <property type="nucleotide sequence ID" value="NZ_BAABHG010000009.1"/>
</dbReference>
<evidence type="ECO:0000256" key="1">
    <source>
        <dbReference type="SAM" id="MobiDB-lite"/>
    </source>
</evidence>
<protein>
    <submittedName>
        <fullName evidence="5">Excalibur calcium-binding domain-containing protein</fullName>
    </submittedName>
</protein>
<evidence type="ECO:0000256" key="2">
    <source>
        <dbReference type="SAM" id="Phobius"/>
    </source>
</evidence>
<proteinExistence type="predicted"/>
<name>A0ABW5GH55_9PSEU</name>
<evidence type="ECO:0000313" key="5">
    <source>
        <dbReference type="EMBL" id="MFD2460085.1"/>
    </source>
</evidence>
<feature type="transmembrane region" description="Helical" evidence="2">
    <location>
        <begin position="18"/>
        <end position="37"/>
    </location>
</feature>
<keyword evidence="2" id="KW-0472">Membrane</keyword>
<comment type="caution">
    <text evidence="5">The sequence shown here is derived from an EMBL/GenBank/DDBJ whole genome shotgun (WGS) entry which is preliminary data.</text>
</comment>
<dbReference type="Gene3D" id="2.40.50.90">
    <property type="match status" value="1"/>
</dbReference>
<dbReference type="SMART" id="SM00318">
    <property type="entry name" value="SNc"/>
    <property type="match status" value="1"/>
</dbReference>
<feature type="compositionally biased region" description="Basic and acidic residues" evidence="1">
    <location>
        <begin position="258"/>
        <end position="269"/>
    </location>
</feature>
<sequence>MHPTSPGRTRPKKRIPKWIGVTLGVFLVLFILGAIFGKTPEQTPTLAAAPAPAPTVTTAPPAPVTYTVTSALDTATLAVTGSDGTQQTLRVLGLVAPVTGTGCYSGETLAWTKNLLVGKVVKLGTQTARGVALTLADGTDYATAALKGGYAKYATDAALAPLEAAEKAAHQAGSGLWGPPCNGVIDAPAPVATPTPQPAPKTEPAPSTQAAPPRPETTEQPAPAPKPDPGVYYKNCAAAKAAGAAPLHLGEPGYRPALDADHDGVACER</sequence>
<keyword evidence="6" id="KW-1185">Reference proteome</keyword>
<dbReference type="InterPro" id="IPR035437">
    <property type="entry name" value="SNase_OB-fold_sf"/>
</dbReference>
<accession>A0ABW5GH55</accession>
<dbReference type="SMART" id="SM00894">
    <property type="entry name" value="Excalibur"/>
    <property type="match status" value="1"/>
</dbReference>
<dbReference type="EMBL" id="JBHUKU010000008">
    <property type="protein sequence ID" value="MFD2460085.1"/>
    <property type="molecule type" value="Genomic_DNA"/>
</dbReference>
<feature type="domain" description="Excalibur calcium-binding" evidence="4">
    <location>
        <begin position="232"/>
        <end position="268"/>
    </location>
</feature>
<organism evidence="5 6">
    <name type="scientific">Amycolatopsis samaneae</name>
    <dbReference type="NCBI Taxonomy" id="664691"/>
    <lineage>
        <taxon>Bacteria</taxon>
        <taxon>Bacillati</taxon>
        <taxon>Actinomycetota</taxon>
        <taxon>Actinomycetes</taxon>
        <taxon>Pseudonocardiales</taxon>
        <taxon>Pseudonocardiaceae</taxon>
        <taxon>Amycolatopsis</taxon>
    </lineage>
</organism>
<dbReference type="InterPro" id="IPR016071">
    <property type="entry name" value="Staphylococal_nuclease_OB-fold"/>
</dbReference>
<dbReference type="Proteomes" id="UP001597419">
    <property type="component" value="Unassembled WGS sequence"/>
</dbReference>
<keyword evidence="2" id="KW-0812">Transmembrane</keyword>
<feature type="region of interest" description="Disordered" evidence="1">
    <location>
        <begin position="247"/>
        <end position="269"/>
    </location>
</feature>
<dbReference type="InterPro" id="IPR008613">
    <property type="entry name" value="Excalibur_Ca-bd_domain"/>
</dbReference>
<feature type="compositionally biased region" description="Pro residues" evidence="1">
    <location>
        <begin position="191"/>
        <end position="203"/>
    </location>
</feature>
<evidence type="ECO:0000259" key="4">
    <source>
        <dbReference type="SMART" id="SM00894"/>
    </source>
</evidence>